<protein>
    <submittedName>
        <fullName evidence="1">Uncharacterized protein</fullName>
    </submittedName>
</protein>
<comment type="caution">
    <text evidence="1">The sequence shown here is derived from an EMBL/GenBank/DDBJ whole genome shotgun (WGS) entry which is preliminary data.</text>
</comment>
<evidence type="ECO:0000313" key="2">
    <source>
        <dbReference type="Proteomes" id="UP001177260"/>
    </source>
</evidence>
<gene>
    <name evidence="1" type="ORF">N8T08_006299</name>
</gene>
<proteinExistence type="predicted"/>
<accession>A0ACC3B061</accession>
<sequence length="425" mass="45130">MSDPKPNRASIPDWQKPNATAPSDPDSNSASTPSPASDENETDARSTLLEQANNFLQDDAIRDAPIDRKISFLESKGLRNDEIDSLLGVSRNPEATNANTSTETASPDSVNASSKSENESEAQTSSTGSTSSPSTSPAPTSTGTANTNTARSPAPSSSPRDVPPIITYPEFLVHQSKPPPLVSLQSILYTLYGAAGIGASIYGASEYLVKPMLANLTSARHELAQTASENLQKLNEKLEQNVSVIPPQLAARKTTDESSEEDSDSITSDPTELFHRDVATQTSQDLEATQSKAKEDGEKIPDPTATVNTHIKRVEILTSHLREFADIEKQSSAVDDSARTGLNELHHYLDGLIYSKPGYSAVSGYGVYGSQGMDSNGTSTGMGKGEEDAISSFRSEIRGVKGALLSARNFPASRGRVGTGLSLGR</sequence>
<name>A0ACC3B061_9EURO</name>
<organism evidence="1 2">
    <name type="scientific">Aspergillus melleus</name>
    <dbReference type="NCBI Taxonomy" id="138277"/>
    <lineage>
        <taxon>Eukaryota</taxon>
        <taxon>Fungi</taxon>
        <taxon>Dikarya</taxon>
        <taxon>Ascomycota</taxon>
        <taxon>Pezizomycotina</taxon>
        <taxon>Eurotiomycetes</taxon>
        <taxon>Eurotiomycetidae</taxon>
        <taxon>Eurotiales</taxon>
        <taxon>Aspergillaceae</taxon>
        <taxon>Aspergillus</taxon>
        <taxon>Aspergillus subgen. Circumdati</taxon>
    </lineage>
</organism>
<reference evidence="1 2" key="1">
    <citation type="journal article" date="2023" name="ACS Omega">
        <title>Identification of the Neoaspergillic Acid Biosynthesis Gene Cluster by Establishing an In Vitro CRISPR-Ribonucleoprotein Genetic System in Aspergillus melleus.</title>
        <authorList>
            <person name="Yuan B."/>
            <person name="Grau M.F."/>
            <person name="Murata R.M."/>
            <person name="Torok T."/>
            <person name="Venkateswaran K."/>
            <person name="Stajich J.E."/>
            <person name="Wang C.C.C."/>
        </authorList>
    </citation>
    <scope>NUCLEOTIDE SEQUENCE [LARGE SCALE GENOMIC DNA]</scope>
    <source>
        <strain evidence="1 2">IMV 1140</strain>
    </source>
</reference>
<dbReference type="Proteomes" id="UP001177260">
    <property type="component" value="Unassembled WGS sequence"/>
</dbReference>
<dbReference type="EMBL" id="JAOPJF010000039">
    <property type="protein sequence ID" value="KAK1143493.1"/>
    <property type="molecule type" value="Genomic_DNA"/>
</dbReference>
<keyword evidence="2" id="KW-1185">Reference proteome</keyword>
<evidence type="ECO:0000313" key="1">
    <source>
        <dbReference type="EMBL" id="KAK1143493.1"/>
    </source>
</evidence>